<name>A0A218UV05_9PASE</name>
<comment type="caution">
    <text evidence="2">The sequence shown here is derived from an EMBL/GenBank/DDBJ whole genome shotgun (WGS) entry which is preliminary data.</text>
</comment>
<sequence>MHYVAPRHDEGQAPLAFSHTLESFLFSIVRSLEPPRAFRQYRCVGPESTNRLQAAQTASPGPSSHTSVHGQEPLSAHLEPSVLTWSYVPAPAMVTAVSQTDIMAGSQPCPVTVDLPGRPGGHRHVAGAVRNHSLDCILTWKMNLGRWA</sequence>
<evidence type="ECO:0000256" key="1">
    <source>
        <dbReference type="SAM" id="MobiDB-lite"/>
    </source>
</evidence>
<organism evidence="2 3">
    <name type="scientific">Lonchura striata</name>
    <name type="common">white-rumped munia</name>
    <dbReference type="NCBI Taxonomy" id="40157"/>
    <lineage>
        <taxon>Eukaryota</taxon>
        <taxon>Metazoa</taxon>
        <taxon>Chordata</taxon>
        <taxon>Craniata</taxon>
        <taxon>Vertebrata</taxon>
        <taxon>Euteleostomi</taxon>
        <taxon>Archelosauria</taxon>
        <taxon>Archosauria</taxon>
        <taxon>Dinosauria</taxon>
        <taxon>Saurischia</taxon>
        <taxon>Theropoda</taxon>
        <taxon>Coelurosauria</taxon>
        <taxon>Aves</taxon>
        <taxon>Neognathae</taxon>
        <taxon>Neoaves</taxon>
        <taxon>Telluraves</taxon>
        <taxon>Australaves</taxon>
        <taxon>Passeriformes</taxon>
        <taxon>Passeroidea</taxon>
        <taxon>Estrildidae</taxon>
        <taxon>Estrildinae</taxon>
        <taxon>Lonchura</taxon>
    </lineage>
</organism>
<accession>A0A218UV05</accession>
<protein>
    <submittedName>
        <fullName evidence="2">Uncharacterized protein</fullName>
    </submittedName>
</protein>
<evidence type="ECO:0000313" key="3">
    <source>
        <dbReference type="Proteomes" id="UP000197619"/>
    </source>
</evidence>
<proteinExistence type="predicted"/>
<dbReference type="Proteomes" id="UP000197619">
    <property type="component" value="Unassembled WGS sequence"/>
</dbReference>
<feature type="region of interest" description="Disordered" evidence="1">
    <location>
        <begin position="50"/>
        <end position="73"/>
    </location>
</feature>
<gene>
    <name evidence="2" type="ORF">RLOC_00002723</name>
</gene>
<keyword evidence="3" id="KW-1185">Reference proteome</keyword>
<reference evidence="2 3" key="1">
    <citation type="submission" date="2017-05" db="EMBL/GenBank/DDBJ databases">
        <title>Genome of assembly of the Bengalese finch, Lonchura striata domestica.</title>
        <authorList>
            <person name="Colquitt B.M."/>
            <person name="Brainard M.S."/>
        </authorList>
    </citation>
    <scope>NUCLEOTIDE SEQUENCE [LARGE SCALE GENOMIC DNA]</scope>
    <source>
        <strain evidence="2">White83orange57</strain>
    </source>
</reference>
<dbReference type="AlphaFoldDB" id="A0A218UV05"/>
<dbReference type="EMBL" id="MUZQ01000121">
    <property type="protein sequence ID" value="OWK57624.1"/>
    <property type="molecule type" value="Genomic_DNA"/>
</dbReference>
<feature type="compositionally biased region" description="Polar residues" evidence="1">
    <location>
        <begin position="50"/>
        <end position="69"/>
    </location>
</feature>
<evidence type="ECO:0000313" key="2">
    <source>
        <dbReference type="EMBL" id="OWK57624.1"/>
    </source>
</evidence>